<reference evidence="19" key="1">
    <citation type="submission" date="2022-08" db="EMBL/GenBank/DDBJ databases">
        <title>Draft genome sequencing of Roseisolibacter agri AW1220.</title>
        <authorList>
            <person name="Tobiishi Y."/>
            <person name="Tonouchi A."/>
        </authorList>
    </citation>
    <scope>NUCLEOTIDE SEQUENCE</scope>
    <source>
        <strain evidence="19">AW1220</strain>
    </source>
</reference>
<dbReference type="InterPro" id="IPR001610">
    <property type="entry name" value="PAC"/>
</dbReference>
<dbReference type="InterPro" id="IPR004358">
    <property type="entry name" value="Sig_transdc_His_kin-like_C"/>
</dbReference>
<gene>
    <name evidence="19" type="ORF">rosag_12430</name>
</gene>
<dbReference type="InterPro" id="IPR003661">
    <property type="entry name" value="HisK_dim/P_dom"/>
</dbReference>
<sequence length="959" mass="104375">MPHTAPADRPLATPPAAPPSARLGELLATLRRQGWDDPVAAARALLELAADAVRADACALWLFGDAAGAHALLHHPPRPAPCMRTPEQAAAFADAPPPDHATLDAHDSVAIGDGALDVAIRVRGALAGALRTSRASAPFTDEERAFLAGVADRLAPEVLVTSRAGAERTLAEREALVRDVERIMGMGSWSVDVLHDRVHWSDEQCRIHGIDPSRAPRTQAEQHALIHPDDLPGVLARFARLREDDAPVSAEYRVVRPDGAVRLIQTRGQLVHAGEDGRPRVVGAALDITDRRETELALRVSEASYRAIFDASIDAVFVHDVETGAIVDANRAACEFSQVTLDELRRDGLRIIANGPPPFTPDRAAALMQQAAAGEPVRFEWMSLLHDTGEELWVEVSLQRVAIGGTDRVLALVRDIRERKRAERALQAREESYRTIFRHASDAMWLHDVDTGAFIEVNDAACEVFGRTADETRAIGVGGLSAGYPPFSLDDAFRYITAAAAGEPQRFEWLGPHRDGRDVWLEMRLRRVTIDGVDRILATGRDINDRKAAEAALRQANEELERRVEVRTAELARAKEDAERANRAKSEFLSRMSHELRTPMNSILGFAQLLARAELPAAQGRSVQHILKAGRHLLHLINEVLEISRIEAGREHFSLEPVALAPALQEVIGLVRPLAQQGGVELREGAWPREAFVRADRHRLVQVLLNLLSNAIKYNRAGGWVRLACAPREGGEGSAGSDGWVVRVEDAGRGIPADRIDQLFTPFARLGAEQTEVEGTGLGLALSQRLCEAMGGALTLETSGEAGSVFRVELSGAEDPRRELLAAAPGPEAPVAHRDATILYVEDNLANLSLVDTILLARPRWRTLPALQGGLGVELAREHLPDVVLLDLHLPDLPGDEVLRRLRADPRTAPIPVIVVSADATSASLERLRAAGADAYLTKPLDVDEFLRVVERFLPAGEP</sequence>
<dbReference type="InterPro" id="IPR036097">
    <property type="entry name" value="HisK_dim/P_sf"/>
</dbReference>
<feature type="modified residue" description="4-aspartylphosphate" evidence="12">
    <location>
        <position position="887"/>
    </location>
</feature>
<evidence type="ECO:0000256" key="4">
    <source>
        <dbReference type="ARBA" id="ARBA00022553"/>
    </source>
</evidence>
<organism evidence="19 20">
    <name type="scientific">Roseisolibacter agri</name>
    <dbReference type="NCBI Taxonomy" id="2014610"/>
    <lineage>
        <taxon>Bacteria</taxon>
        <taxon>Pseudomonadati</taxon>
        <taxon>Gemmatimonadota</taxon>
        <taxon>Gemmatimonadia</taxon>
        <taxon>Gemmatimonadales</taxon>
        <taxon>Gemmatimonadaceae</taxon>
        <taxon>Roseisolibacter</taxon>
    </lineage>
</organism>
<dbReference type="Pfam" id="PF08447">
    <property type="entry name" value="PAS_3"/>
    <property type="match status" value="1"/>
</dbReference>
<name>A0AA37V0L4_9BACT</name>
<dbReference type="InterPro" id="IPR035965">
    <property type="entry name" value="PAS-like_dom_sf"/>
</dbReference>
<evidence type="ECO:0000256" key="2">
    <source>
        <dbReference type="ARBA" id="ARBA00004370"/>
    </source>
</evidence>
<dbReference type="PANTHER" id="PTHR43047:SF72">
    <property type="entry name" value="OSMOSENSING HISTIDINE PROTEIN KINASE SLN1"/>
    <property type="match status" value="1"/>
</dbReference>
<dbReference type="GO" id="GO:0005524">
    <property type="term" value="F:ATP binding"/>
    <property type="evidence" value="ECO:0007669"/>
    <property type="project" value="UniProtKB-KW"/>
</dbReference>
<evidence type="ECO:0000259" key="18">
    <source>
        <dbReference type="PROSITE" id="PS50113"/>
    </source>
</evidence>
<evidence type="ECO:0000313" key="19">
    <source>
        <dbReference type="EMBL" id="GLC24730.1"/>
    </source>
</evidence>
<dbReference type="InterPro" id="IPR001789">
    <property type="entry name" value="Sig_transdc_resp-reg_receiver"/>
</dbReference>
<dbReference type="PROSITE" id="PS50110">
    <property type="entry name" value="RESPONSE_REGULATORY"/>
    <property type="match status" value="1"/>
</dbReference>
<feature type="domain" description="PAC" evidence="18">
    <location>
        <begin position="375"/>
        <end position="428"/>
    </location>
</feature>
<dbReference type="Gene3D" id="1.10.287.130">
    <property type="match status" value="1"/>
</dbReference>
<dbReference type="RefSeq" id="WP_284349177.1">
    <property type="nucleotide sequence ID" value="NZ_BRXS01000002.1"/>
</dbReference>
<feature type="domain" description="Response regulatory" evidence="16">
    <location>
        <begin position="837"/>
        <end position="954"/>
    </location>
</feature>
<dbReference type="SMART" id="SM00388">
    <property type="entry name" value="HisKA"/>
    <property type="match status" value="1"/>
</dbReference>
<comment type="catalytic activity">
    <reaction evidence="1">
        <text>ATP + protein L-histidine = ADP + protein N-phospho-L-histidine.</text>
        <dbReference type="EC" id="2.7.13.3"/>
    </reaction>
</comment>
<dbReference type="PRINTS" id="PR00344">
    <property type="entry name" value="BCTRLSENSOR"/>
</dbReference>
<protein>
    <recommendedName>
        <fullName evidence="3">histidine kinase</fullName>
        <ecNumber evidence="3">2.7.13.3</ecNumber>
    </recommendedName>
</protein>
<evidence type="ECO:0000256" key="13">
    <source>
        <dbReference type="SAM" id="Coils"/>
    </source>
</evidence>
<keyword evidence="20" id="KW-1185">Reference proteome</keyword>
<feature type="domain" description="PAS" evidence="17">
    <location>
        <begin position="429"/>
        <end position="471"/>
    </location>
</feature>
<evidence type="ECO:0000256" key="12">
    <source>
        <dbReference type="PROSITE-ProRule" id="PRU00169"/>
    </source>
</evidence>
<dbReference type="Proteomes" id="UP001161325">
    <property type="component" value="Unassembled WGS sequence"/>
</dbReference>
<dbReference type="InterPro" id="IPR005467">
    <property type="entry name" value="His_kinase_dom"/>
</dbReference>
<dbReference type="AlphaFoldDB" id="A0AA37V0L4"/>
<feature type="domain" description="PAC" evidence="18">
    <location>
        <begin position="248"/>
        <end position="300"/>
    </location>
</feature>
<dbReference type="Gene3D" id="3.40.50.2300">
    <property type="match status" value="1"/>
</dbReference>
<accession>A0AA37V0L4</accession>
<dbReference type="InterPro" id="IPR000700">
    <property type="entry name" value="PAS-assoc_C"/>
</dbReference>
<dbReference type="InterPro" id="IPR013656">
    <property type="entry name" value="PAS_4"/>
</dbReference>
<proteinExistence type="predicted"/>
<dbReference type="PROSITE" id="PS50113">
    <property type="entry name" value="PAC"/>
    <property type="match status" value="3"/>
</dbReference>
<dbReference type="Pfam" id="PF08448">
    <property type="entry name" value="PAS_4"/>
    <property type="match status" value="1"/>
</dbReference>
<dbReference type="InterPro" id="IPR011006">
    <property type="entry name" value="CheY-like_superfamily"/>
</dbReference>
<dbReference type="CDD" id="cd00082">
    <property type="entry name" value="HisKA"/>
    <property type="match status" value="1"/>
</dbReference>
<evidence type="ECO:0000259" key="16">
    <source>
        <dbReference type="PROSITE" id="PS50110"/>
    </source>
</evidence>
<dbReference type="PROSITE" id="PS50112">
    <property type="entry name" value="PAS"/>
    <property type="match status" value="1"/>
</dbReference>
<keyword evidence="13" id="KW-0175">Coiled coil</keyword>
<dbReference type="Pfam" id="PF00072">
    <property type="entry name" value="Response_reg"/>
    <property type="match status" value="1"/>
</dbReference>
<dbReference type="Pfam" id="PF00512">
    <property type="entry name" value="HisKA"/>
    <property type="match status" value="1"/>
</dbReference>
<keyword evidence="8" id="KW-0418">Kinase</keyword>
<feature type="coiled-coil region" evidence="13">
    <location>
        <begin position="543"/>
        <end position="591"/>
    </location>
</feature>
<feature type="domain" description="PAC" evidence="18">
    <location>
        <begin position="505"/>
        <end position="555"/>
    </location>
</feature>
<evidence type="ECO:0000256" key="8">
    <source>
        <dbReference type="ARBA" id="ARBA00022777"/>
    </source>
</evidence>
<dbReference type="SUPFAM" id="SSF52172">
    <property type="entry name" value="CheY-like"/>
    <property type="match status" value="1"/>
</dbReference>
<feature type="compositionally biased region" description="Low complexity" evidence="14">
    <location>
        <begin position="1"/>
        <end position="11"/>
    </location>
</feature>
<keyword evidence="7" id="KW-0547">Nucleotide-binding</keyword>
<keyword evidence="9" id="KW-0067">ATP-binding</keyword>
<dbReference type="SUPFAM" id="SSF55874">
    <property type="entry name" value="ATPase domain of HSP90 chaperone/DNA topoisomerase II/histidine kinase"/>
    <property type="match status" value="1"/>
</dbReference>
<dbReference type="SMART" id="SM00086">
    <property type="entry name" value="PAC"/>
    <property type="match status" value="3"/>
</dbReference>
<dbReference type="SMART" id="SM00091">
    <property type="entry name" value="PAS"/>
    <property type="match status" value="2"/>
</dbReference>
<evidence type="ECO:0000256" key="10">
    <source>
        <dbReference type="ARBA" id="ARBA00022989"/>
    </source>
</evidence>
<comment type="caution">
    <text evidence="19">The sequence shown here is derived from an EMBL/GenBank/DDBJ whole genome shotgun (WGS) entry which is preliminary data.</text>
</comment>
<dbReference type="GO" id="GO:0005886">
    <property type="term" value="C:plasma membrane"/>
    <property type="evidence" value="ECO:0007669"/>
    <property type="project" value="TreeGrafter"/>
</dbReference>
<dbReference type="Gene3D" id="2.10.70.100">
    <property type="match status" value="1"/>
</dbReference>
<dbReference type="SMART" id="SM00387">
    <property type="entry name" value="HATPase_c"/>
    <property type="match status" value="1"/>
</dbReference>
<dbReference type="FunFam" id="1.10.287.130:FF:000004">
    <property type="entry name" value="Ethylene receptor 1"/>
    <property type="match status" value="1"/>
</dbReference>
<evidence type="ECO:0000259" key="15">
    <source>
        <dbReference type="PROSITE" id="PS50109"/>
    </source>
</evidence>
<evidence type="ECO:0000313" key="20">
    <source>
        <dbReference type="Proteomes" id="UP001161325"/>
    </source>
</evidence>
<dbReference type="InterPro" id="IPR003018">
    <property type="entry name" value="GAF"/>
</dbReference>
<dbReference type="InterPro" id="IPR003594">
    <property type="entry name" value="HATPase_dom"/>
</dbReference>
<dbReference type="InterPro" id="IPR000014">
    <property type="entry name" value="PAS"/>
</dbReference>
<dbReference type="SUPFAM" id="SSF55785">
    <property type="entry name" value="PYP-like sensor domain (PAS domain)"/>
    <property type="match status" value="3"/>
</dbReference>
<evidence type="ECO:0000256" key="9">
    <source>
        <dbReference type="ARBA" id="ARBA00022840"/>
    </source>
</evidence>
<dbReference type="Gene3D" id="3.30.450.20">
    <property type="entry name" value="PAS domain"/>
    <property type="match status" value="3"/>
</dbReference>
<dbReference type="InterPro" id="IPR013655">
    <property type="entry name" value="PAS_fold_3"/>
</dbReference>
<keyword evidence="4 12" id="KW-0597">Phosphoprotein</keyword>
<dbReference type="EC" id="2.7.13.3" evidence="3"/>
<dbReference type="Pfam" id="PF13188">
    <property type="entry name" value="PAS_8"/>
    <property type="match status" value="1"/>
</dbReference>
<keyword evidence="11" id="KW-0472">Membrane</keyword>
<dbReference type="InterPro" id="IPR036890">
    <property type="entry name" value="HATPase_C_sf"/>
</dbReference>
<keyword evidence="5" id="KW-0808">Transferase</keyword>
<evidence type="ECO:0000256" key="3">
    <source>
        <dbReference type="ARBA" id="ARBA00012438"/>
    </source>
</evidence>
<keyword evidence="10" id="KW-1133">Transmembrane helix</keyword>
<dbReference type="NCBIfam" id="TIGR00229">
    <property type="entry name" value="sensory_box"/>
    <property type="match status" value="3"/>
</dbReference>
<keyword evidence="6" id="KW-0812">Transmembrane</keyword>
<dbReference type="GO" id="GO:0000155">
    <property type="term" value="F:phosphorelay sensor kinase activity"/>
    <property type="evidence" value="ECO:0007669"/>
    <property type="project" value="InterPro"/>
</dbReference>
<dbReference type="PANTHER" id="PTHR43047">
    <property type="entry name" value="TWO-COMPONENT HISTIDINE PROTEIN KINASE"/>
    <property type="match status" value="1"/>
</dbReference>
<dbReference type="SUPFAM" id="SSF47384">
    <property type="entry name" value="Homodimeric domain of signal transducing histidine kinase"/>
    <property type="match status" value="1"/>
</dbReference>
<evidence type="ECO:0000256" key="6">
    <source>
        <dbReference type="ARBA" id="ARBA00022692"/>
    </source>
</evidence>
<dbReference type="SMART" id="SM00448">
    <property type="entry name" value="REC"/>
    <property type="match status" value="1"/>
</dbReference>
<dbReference type="EMBL" id="BRXS01000002">
    <property type="protein sequence ID" value="GLC24730.1"/>
    <property type="molecule type" value="Genomic_DNA"/>
</dbReference>
<feature type="domain" description="Histidine kinase" evidence="15">
    <location>
        <begin position="591"/>
        <end position="814"/>
    </location>
</feature>
<dbReference type="CDD" id="cd00130">
    <property type="entry name" value="PAS"/>
    <property type="match status" value="3"/>
</dbReference>
<evidence type="ECO:0000256" key="1">
    <source>
        <dbReference type="ARBA" id="ARBA00000085"/>
    </source>
</evidence>
<dbReference type="PROSITE" id="PS50109">
    <property type="entry name" value="HIS_KIN"/>
    <property type="match status" value="1"/>
</dbReference>
<dbReference type="GO" id="GO:0009927">
    <property type="term" value="F:histidine phosphotransfer kinase activity"/>
    <property type="evidence" value="ECO:0007669"/>
    <property type="project" value="TreeGrafter"/>
</dbReference>
<dbReference type="Pfam" id="PF01590">
    <property type="entry name" value="GAF"/>
    <property type="match status" value="1"/>
</dbReference>
<comment type="subcellular location">
    <subcellularLocation>
        <location evidence="2">Membrane</location>
    </subcellularLocation>
</comment>
<feature type="region of interest" description="Disordered" evidence="14">
    <location>
        <begin position="1"/>
        <end position="20"/>
    </location>
</feature>
<dbReference type="Gene3D" id="3.30.565.10">
    <property type="entry name" value="Histidine kinase-like ATPase, C-terminal domain"/>
    <property type="match status" value="1"/>
</dbReference>
<evidence type="ECO:0000256" key="7">
    <source>
        <dbReference type="ARBA" id="ARBA00022741"/>
    </source>
</evidence>
<evidence type="ECO:0000256" key="11">
    <source>
        <dbReference type="ARBA" id="ARBA00023136"/>
    </source>
</evidence>
<evidence type="ECO:0000259" key="17">
    <source>
        <dbReference type="PROSITE" id="PS50112"/>
    </source>
</evidence>
<dbReference type="Pfam" id="PF02518">
    <property type="entry name" value="HATPase_c"/>
    <property type="match status" value="1"/>
</dbReference>
<evidence type="ECO:0000256" key="14">
    <source>
        <dbReference type="SAM" id="MobiDB-lite"/>
    </source>
</evidence>
<evidence type="ECO:0000256" key="5">
    <source>
        <dbReference type="ARBA" id="ARBA00022679"/>
    </source>
</evidence>